<dbReference type="AlphaFoldDB" id="A0A4Y7QKL4"/>
<evidence type="ECO:0000256" key="4">
    <source>
        <dbReference type="RuleBase" id="RU367079"/>
    </source>
</evidence>
<dbReference type="Pfam" id="PF20652">
    <property type="entry name" value="Sec8_C"/>
    <property type="match status" value="1"/>
</dbReference>
<organism evidence="8 9">
    <name type="scientific">Rickenella mellea</name>
    <dbReference type="NCBI Taxonomy" id="50990"/>
    <lineage>
        <taxon>Eukaryota</taxon>
        <taxon>Fungi</taxon>
        <taxon>Dikarya</taxon>
        <taxon>Basidiomycota</taxon>
        <taxon>Agaricomycotina</taxon>
        <taxon>Agaricomycetes</taxon>
        <taxon>Hymenochaetales</taxon>
        <taxon>Rickenellaceae</taxon>
        <taxon>Rickenella</taxon>
    </lineage>
</organism>
<dbReference type="GO" id="GO:0015031">
    <property type="term" value="P:protein transport"/>
    <property type="evidence" value="ECO:0007669"/>
    <property type="project" value="UniProtKB-KW"/>
</dbReference>
<dbReference type="OrthoDB" id="272977at2759"/>
<dbReference type="STRING" id="50990.A0A4Y7QKL4"/>
<feature type="compositionally biased region" description="Polar residues" evidence="5">
    <location>
        <begin position="454"/>
        <end position="470"/>
    </location>
</feature>
<sequence length="1224" mass="136523">MSRAHPFPTNIRRPGTPSNDPNSSSQSNVTLPLSINRTPGPSRPISRNGSNSPARPVRSDLRPRQISQYSTSSLSMSNVSRDSFETSRTTATSMSGGQRSRQKPELNGARDEPEMSPVSPEALSAVMSAFQSAGRKRAMTNGTAERERELAEEQKNQKRIRDKAVARRPNGKARAGDIDAILDQIKDDWEFVIDPDFNPVDLALQLLDSSAKGKRMDSFRRTKDMLSRALQGSVDKHYQAFAAALPHHAGLLTHLSTAQTHITDARTALQEAKDALGNKRSDLVQLWSRGQTIDEMLRLMDQIENLKSVPDVLESLMTEKRLLDASVLLIRSLKTINKPDLLEIGAVADLRAYLTGQENALREILIDELHSHLYLKCFWCDTRWAPYTPNQQSLPRVPYDIEPLPSEVDNYPSSSSSPPQPRLSRFLNDLTLRPNDPPYDLSEQEISPGGNRPGSMSNPSKLGSTNFVSESARTPESDSFAYMETLLESLSVLGKLGSSLDVIGQRLPSEINSLIELTIDDISERVELGRRLSSYGSNPRPSSVYVFSGDKGSAQLSSTLLSPSSLRLASLESMEKQMDHEILRDFFWTLYSKLDAVLQGLRVVYEVANRIGSRRDFKDSTGAKPGTLFPIVDIWVPIQTEVRTLLNDYLSDEEKGAAPGRNPISSINEVLREGKFTRDKNKQVFRFADTALKSATKVLRQHEDELTRVLKETVPGLVQGTSDSAVQTTLSNVGSDDRLIGVERHRQLLHADAFHVSVLFQPTLVFLNRVADVLPSGLESARASTVVLDEFVLNVYLPQLEEKTSVLFHQAVTGPDAFQADPASSRLSPEPLIKASTQLMALINSLCAMLRTTPFHRESYARLILGVIIQFYQRCSDTFYAVVSQEGPNPTDTRLHVSARWAQNADINACLTNLTKCMQMGGSRLDKMCAEETRMELASLGNGTLTRDELIHSMRDISCLGSLYRSLVWFIDQLQTLKSHVEEPFSPADPGTPQLPALPPIVPNEELHLPLSREMALRFDALLKTYEQLAELILYTIRLEVRCRTIYYIDLAMRHGNYCIDHEAGEPDPHIVDLNAELGRCDECLTITIPEMQRRFVFAGLEPLMEQLLISNARHIRVANSFGIKKIMRNILALRQNNKTMSGGPRDSEFRRARQYFSLFAVGPATMLKSIKSFQSYSFDEYEAMLNLQCGIDKSLGDSGVAHASDKNYNMYVIELRGLELGAA</sequence>
<dbReference type="VEuPathDB" id="FungiDB:BD410DRAFT_818641"/>
<feature type="compositionally biased region" description="Low complexity" evidence="5">
    <location>
        <begin position="17"/>
        <end position="28"/>
    </location>
</feature>
<accession>A0A4Y7QKL4</accession>
<dbReference type="GO" id="GO:0090522">
    <property type="term" value="P:vesicle tethering involved in exocytosis"/>
    <property type="evidence" value="ECO:0007669"/>
    <property type="project" value="UniProtKB-UniRule"/>
</dbReference>
<keyword evidence="1 4" id="KW-0813">Transport</keyword>
<dbReference type="PANTHER" id="PTHR14146">
    <property type="entry name" value="EXOCYST COMPLEX COMPONENT 4"/>
    <property type="match status" value="1"/>
</dbReference>
<evidence type="ECO:0000313" key="8">
    <source>
        <dbReference type="EMBL" id="TDL28204.1"/>
    </source>
</evidence>
<dbReference type="InterPro" id="IPR007191">
    <property type="entry name" value="Sec8_exocyst_N"/>
</dbReference>
<proteinExistence type="inferred from homology"/>
<feature type="region of interest" description="Disordered" evidence="5">
    <location>
        <begin position="1"/>
        <end position="119"/>
    </location>
</feature>
<evidence type="ECO:0000259" key="7">
    <source>
        <dbReference type="Pfam" id="PF20652"/>
    </source>
</evidence>
<dbReference type="GO" id="GO:0006893">
    <property type="term" value="P:Golgi to plasma membrane transport"/>
    <property type="evidence" value="ECO:0007669"/>
    <property type="project" value="TreeGrafter"/>
</dbReference>
<feature type="region of interest" description="Disordered" evidence="5">
    <location>
        <begin position="132"/>
        <end position="160"/>
    </location>
</feature>
<dbReference type="GO" id="GO:0000145">
    <property type="term" value="C:exocyst"/>
    <property type="evidence" value="ECO:0007669"/>
    <property type="project" value="UniProtKB-UniRule"/>
</dbReference>
<name>A0A4Y7QKL4_9AGAM</name>
<evidence type="ECO:0000313" key="9">
    <source>
        <dbReference type="Proteomes" id="UP000294933"/>
    </source>
</evidence>
<comment type="function">
    <text evidence="4">Component of the exocyst complex involved in the docking of exocytic vesicles with fusion sites on the plasma membrane.</text>
</comment>
<evidence type="ECO:0000256" key="3">
    <source>
        <dbReference type="ARBA" id="ARBA00022927"/>
    </source>
</evidence>
<dbReference type="GO" id="GO:0006904">
    <property type="term" value="P:vesicle docking involved in exocytosis"/>
    <property type="evidence" value="ECO:0007669"/>
    <property type="project" value="InterPro"/>
</dbReference>
<protein>
    <recommendedName>
        <fullName evidence="4">Exocyst complex component Sec8</fullName>
    </recommendedName>
</protein>
<evidence type="ECO:0000259" key="6">
    <source>
        <dbReference type="Pfam" id="PF04048"/>
    </source>
</evidence>
<evidence type="ECO:0000256" key="5">
    <source>
        <dbReference type="SAM" id="MobiDB-lite"/>
    </source>
</evidence>
<feature type="compositionally biased region" description="Basic and acidic residues" evidence="5">
    <location>
        <begin position="144"/>
        <end position="156"/>
    </location>
</feature>
<dbReference type="PANTHER" id="PTHR14146:SF0">
    <property type="entry name" value="EXOCYST COMPLEX COMPONENT 4"/>
    <property type="match status" value="1"/>
</dbReference>
<gene>
    <name evidence="8" type="ORF">BD410DRAFT_818641</name>
</gene>
<feature type="domain" description="Exocyst complex component Sec8 N-terminal" evidence="6">
    <location>
        <begin position="178"/>
        <end position="315"/>
    </location>
</feature>
<evidence type="ECO:0000256" key="1">
    <source>
        <dbReference type="ARBA" id="ARBA00022448"/>
    </source>
</evidence>
<keyword evidence="2 4" id="KW-0268">Exocytosis</keyword>
<feature type="region of interest" description="Disordered" evidence="5">
    <location>
        <begin position="395"/>
        <end position="470"/>
    </location>
</feature>
<keyword evidence="3 4" id="KW-0653">Protein transport</keyword>
<feature type="compositionally biased region" description="Polar residues" evidence="5">
    <location>
        <begin position="65"/>
        <end position="99"/>
    </location>
</feature>
<dbReference type="Pfam" id="PF04048">
    <property type="entry name" value="Sec8_N"/>
    <property type="match status" value="1"/>
</dbReference>
<dbReference type="InterPro" id="IPR039682">
    <property type="entry name" value="Sec8/EXOC4"/>
</dbReference>
<reference evidence="8 9" key="1">
    <citation type="submission" date="2018-06" db="EMBL/GenBank/DDBJ databases">
        <title>A transcriptomic atlas of mushroom development highlights an independent origin of complex multicellularity.</title>
        <authorList>
            <consortium name="DOE Joint Genome Institute"/>
            <person name="Krizsan K."/>
            <person name="Almasi E."/>
            <person name="Merenyi Z."/>
            <person name="Sahu N."/>
            <person name="Viragh M."/>
            <person name="Koszo T."/>
            <person name="Mondo S."/>
            <person name="Kiss B."/>
            <person name="Balint B."/>
            <person name="Kues U."/>
            <person name="Barry K."/>
            <person name="Hegedus J.C."/>
            <person name="Henrissat B."/>
            <person name="Johnson J."/>
            <person name="Lipzen A."/>
            <person name="Ohm R."/>
            <person name="Nagy I."/>
            <person name="Pangilinan J."/>
            <person name="Yan J."/>
            <person name="Xiong Y."/>
            <person name="Grigoriev I.V."/>
            <person name="Hibbett D.S."/>
            <person name="Nagy L.G."/>
        </authorList>
    </citation>
    <scope>NUCLEOTIDE SEQUENCE [LARGE SCALE GENOMIC DNA]</scope>
    <source>
        <strain evidence="8 9">SZMC22713</strain>
    </source>
</reference>
<dbReference type="EMBL" id="ML170158">
    <property type="protein sequence ID" value="TDL28204.1"/>
    <property type="molecule type" value="Genomic_DNA"/>
</dbReference>
<feature type="domain" description="Exocyst complex component Sec8 middle helical bundle" evidence="7">
    <location>
        <begin position="475"/>
        <end position="764"/>
    </location>
</feature>
<dbReference type="Proteomes" id="UP000294933">
    <property type="component" value="Unassembled WGS sequence"/>
</dbReference>
<dbReference type="InterPro" id="IPR048630">
    <property type="entry name" value="Sec8_M"/>
</dbReference>
<comment type="similarity">
    <text evidence="4">Belongs to the SEC8 family.</text>
</comment>
<keyword evidence="9" id="KW-1185">Reference proteome</keyword>
<feature type="compositionally biased region" description="Low complexity" evidence="5">
    <location>
        <begin position="405"/>
        <end position="417"/>
    </location>
</feature>
<feature type="compositionally biased region" description="Polar residues" evidence="5">
    <location>
        <begin position="29"/>
        <end position="53"/>
    </location>
</feature>
<dbReference type="GO" id="GO:0006612">
    <property type="term" value="P:protein targeting to membrane"/>
    <property type="evidence" value="ECO:0007669"/>
    <property type="project" value="UniProtKB-UniRule"/>
</dbReference>
<evidence type="ECO:0000256" key="2">
    <source>
        <dbReference type="ARBA" id="ARBA00022483"/>
    </source>
</evidence>
<feature type="compositionally biased region" description="Basic and acidic residues" evidence="5">
    <location>
        <begin position="102"/>
        <end position="113"/>
    </location>
</feature>